<accession>A0A0L0FA23</accession>
<dbReference type="AlphaFoldDB" id="A0A0L0FA23"/>
<dbReference type="RefSeq" id="XP_014146880.1">
    <property type="nucleotide sequence ID" value="XM_014291405.1"/>
</dbReference>
<reference evidence="2 3" key="1">
    <citation type="submission" date="2011-02" db="EMBL/GenBank/DDBJ databases">
        <title>The Genome Sequence of Sphaeroforma arctica JP610.</title>
        <authorList>
            <consortium name="The Broad Institute Genome Sequencing Platform"/>
            <person name="Russ C."/>
            <person name="Cuomo C."/>
            <person name="Young S.K."/>
            <person name="Zeng Q."/>
            <person name="Gargeya S."/>
            <person name="Alvarado L."/>
            <person name="Berlin A."/>
            <person name="Chapman S.B."/>
            <person name="Chen Z."/>
            <person name="Freedman E."/>
            <person name="Gellesch M."/>
            <person name="Goldberg J."/>
            <person name="Griggs A."/>
            <person name="Gujja S."/>
            <person name="Heilman E."/>
            <person name="Heiman D."/>
            <person name="Howarth C."/>
            <person name="Mehta T."/>
            <person name="Neiman D."/>
            <person name="Pearson M."/>
            <person name="Roberts A."/>
            <person name="Saif S."/>
            <person name="Shea T."/>
            <person name="Shenoy N."/>
            <person name="Sisk P."/>
            <person name="Stolte C."/>
            <person name="Sykes S."/>
            <person name="White J."/>
            <person name="Yandava C."/>
            <person name="Burger G."/>
            <person name="Gray M.W."/>
            <person name="Holland P.W.H."/>
            <person name="King N."/>
            <person name="Lang F.B.F."/>
            <person name="Roger A.J."/>
            <person name="Ruiz-Trillo I."/>
            <person name="Haas B."/>
            <person name="Nusbaum C."/>
            <person name="Birren B."/>
        </authorList>
    </citation>
    <scope>NUCLEOTIDE SEQUENCE [LARGE SCALE GENOMIC DNA]</scope>
    <source>
        <strain evidence="2 3">JP610</strain>
    </source>
</reference>
<sequence>MIRNGLLPGPFRFLPVVRSIVAQGDETTGEDTQTTQDTHNTDVPLIPSSDVSKSIDIIGEVGDAGATEDSRDGSSTSLRDAPEVDTGAIHTPSQNSAEVMWPELADTDHTNNNLNESIFVVEDESGVYTEGRNSELERTSQPRRSAPARIPTDKRNYVYHTDSTGIDDVETDLLTKKHTTLNSIALPHPHTHTPTHTHARTSPRAVPRGSVDRLDFEHRDDDLNNRGGLLGGAR</sequence>
<gene>
    <name evidence="2" type="ORF">SARC_14463</name>
</gene>
<name>A0A0L0FA23_9EUKA</name>
<feature type="region of interest" description="Disordered" evidence="1">
    <location>
        <begin position="184"/>
        <end position="234"/>
    </location>
</feature>
<dbReference type="GeneID" id="25914967"/>
<feature type="compositionally biased region" description="Basic and acidic residues" evidence="1">
    <location>
        <begin position="210"/>
        <end position="224"/>
    </location>
</feature>
<evidence type="ECO:0000313" key="3">
    <source>
        <dbReference type="Proteomes" id="UP000054560"/>
    </source>
</evidence>
<keyword evidence="3" id="KW-1185">Reference proteome</keyword>
<evidence type="ECO:0000313" key="2">
    <source>
        <dbReference type="EMBL" id="KNC72978.1"/>
    </source>
</evidence>
<feature type="non-terminal residue" evidence="2">
    <location>
        <position position="234"/>
    </location>
</feature>
<organism evidence="2 3">
    <name type="scientific">Sphaeroforma arctica JP610</name>
    <dbReference type="NCBI Taxonomy" id="667725"/>
    <lineage>
        <taxon>Eukaryota</taxon>
        <taxon>Ichthyosporea</taxon>
        <taxon>Ichthyophonida</taxon>
        <taxon>Sphaeroforma</taxon>
    </lineage>
</organism>
<feature type="region of interest" description="Disordered" evidence="1">
    <location>
        <begin position="130"/>
        <end position="149"/>
    </location>
</feature>
<feature type="compositionally biased region" description="Low complexity" evidence="1">
    <location>
        <begin position="25"/>
        <end position="38"/>
    </location>
</feature>
<protein>
    <submittedName>
        <fullName evidence="2">Uncharacterized protein</fullName>
    </submittedName>
</protein>
<dbReference type="EMBL" id="KQ246254">
    <property type="protein sequence ID" value="KNC72978.1"/>
    <property type="molecule type" value="Genomic_DNA"/>
</dbReference>
<feature type="region of interest" description="Disordered" evidence="1">
    <location>
        <begin position="25"/>
        <end position="90"/>
    </location>
</feature>
<evidence type="ECO:0000256" key="1">
    <source>
        <dbReference type="SAM" id="MobiDB-lite"/>
    </source>
</evidence>
<feature type="compositionally biased region" description="Basic residues" evidence="1">
    <location>
        <begin position="189"/>
        <end position="201"/>
    </location>
</feature>
<dbReference type="Proteomes" id="UP000054560">
    <property type="component" value="Unassembled WGS sequence"/>
</dbReference>
<proteinExistence type="predicted"/>